<proteinExistence type="predicted"/>
<accession>A0ABT2U768</accession>
<evidence type="ECO:0000313" key="3">
    <source>
        <dbReference type="Proteomes" id="UP001652397"/>
    </source>
</evidence>
<feature type="chain" id="PRO_5045525347" evidence="1">
    <location>
        <begin position="24"/>
        <end position="205"/>
    </location>
</feature>
<gene>
    <name evidence="2" type="ORF">OCV66_15410</name>
</gene>
<evidence type="ECO:0000313" key="2">
    <source>
        <dbReference type="EMBL" id="MCU6790458.1"/>
    </source>
</evidence>
<comment type="caution">
    <text evidence="2">The sequence shown here is derived from an EMBL/GenBank/DDBJ whole genome shotgun (WGS) entry which is preliminary data.</text>
</comment>
<dbReference type="EMBL" id="JAOQJE010000034">
    <property type="protein sequence ID" value="MCU6790458.1"/>
    <property type="molecule type" value="Genomic_DNA"/>
</dbReference>
<dbReference type="Proteomes" id="UP001652397">
    <property type="component" value="Unassembled WGS sequence"/>
</dbReference>
<protein>
    <submittedName>
        <fullName evidence="2">Uncharacterized protein</fullName>
    </submittedName>
</protein>
<evidence type="ECO:0000256" key="1">
    <source>
        <dbReference type="SAM" id="SignalP"/>
    </source>
</evidence>
<keyword evidence="3" id="KW-1185">Reference proteome</keyword>
<reference evidence="2 3" key="1">
    <citation type="journal article" date="2021" name="ISME Commun">
        <title>Automated analysis of genomic sequences facilitates high-throughput and comprehensive description of bacteria.</title>
        <authorList>
            <person name="Hitch T.C.A."/>
        </authorList>
    </citation>
    <scope>NUCLEOTIDE SEQUENCE [LARGE SCALE GENOMIC DNA]</scope>
    <source>
        <strain evidence="2 3">Sanger_34</strain>
    </source>
</reference>
<organism evidence="2 3">
    <name type="scientific">Agathobaculum ammoniilyticum</name>
    <dbReference type="NCBI Taxonomy" id="2981778"/>
    <lineage>
        <taxon>Bacteria</taxon>
        <taxon>Bacillati</taxon>
        <taxon>Bacillota</taxon>
        <taxon>Clostridia</taxon>
        <taxon>Eubacteriales</taxon>
        <taxon>Butyricicoccaceae</taxon>
        <taxon>Agathobaculum</taxon>
    </lineage>
</organism>
<keyword evidence="1" id="KW-0732">Signal</keyword>
<dbReference type="RefSeq" id="WP_147574644.1">
    <property type="nucleotide sequence ID" value="NZ_JAOQJE010000034.1"/>
</dbReference>
<feature type="signal peptide" evidence="1">
    <location>
        <begin position="1"/>
        <end position="23"/>
    </location>
</feature>
<name>A0ABT2U768_9FIRM</name>
<sequence>MKKFISILLCFSLSLLSMPFAFAANESIDPYAELKESVYNQLKAQNALGHYEFHIAALIPEESSIYASQAQRWYAPSGGVLSYQYDLKYQLDEGYVQNVVTFCDKEDTLKLMAGEFGTIKSVVLAVLGVVPEYIFSKLLLSAGIAQAYLDAYARKDIEDAGGYGKCSVIYDSISGGTSTVIAGWHTYPYAELNYSSAYDVSFEAA</sequence>